<sequence length="232" mass="25629">MKFTSTGDDDKEVVVLLPHISYTSNRCQSSIIKMTEVPKDLTVGTIGGAAQLIVGHPFDTINVKLQSQSADSRAPLKVSDLLGKHPHLMKDGFLAGDMDKSTNLVCALKSKLSLQAFEALNAIEFPEKSLDLSKLSCQDDDVREHIKGRRRLKNKALNDMLKVGPLALTSSLRLCLSVFSLCSESFSPLDLEFSKSIYLGIAGWFDSGGDYRCADSLDQRRRTDVQVCCFYF</sequence>
<reference evidence="2" key="1">
    <citation type="journal article" date="2022" name="Mol. Ecol. Resour.">
        <title>The genomes of chicory, endive, great burdock and yacon provide insights into Asteraceae palaeo-polyploidization history and plant inulin production.</title>
        <authorList>
            <person name="Fan W."/>
            <person name="Wang S."/>
            <person name="Wang H."/>
            <person name="Wang A."/>
            <person name="Jiang F."/>
            <person name="Liu H."/>
            <person name="Zhao H."/>
            <person name="Xu D."/>
            <person name="Zhang Y."/>
        </authorList>
    </citation>
    <scope>NUCLEOTIDE SEQUENCE [LARGE SCALE GENOMIC DNA]</scope>
    <source>
        <strain evidence="2">cv. Punajuju</strain>
    </source>
</reference>
<accession>A0ACB9F4G2</accession>
<keyword evidence="2" id="KW-1185">Reference proteome</keyword>
<proteinExistence type="predicted"/>
<protein>
    <submittedName>
        <fullName evidence="1">Uncharacterized protein</fullName>
    </submittedName>
</protein>
<reference evidence="1 2" key="2">
    <citation type="journal article" date="2022" name="Mol. Ecol. Resour.">
        <title>The genomes of chicory, endive, great burdock and yacon provide insights into Asteraceae paleo-polyploidization history and plant inulin production.</title>
        <authorList>
            <person name="Fan W."/>
            <person name="Wang S."/>
            <person name="Wang H."/>
            <person name="Wang A."/>
            <person name="Jiang F."/>
            <person name="Liu H."/>
            <person name="Zhao H."/>
            <person name="Xu D."/>
            <person name="Zhang Y."/>
        </authorList>
    </citation>
    <scope>NUCLEOTIDE SEQUENCE [LARGE SCALE GENOMIC DNA]</scope>
    <source>
        <strain evidence="2">cv. Punajuju</strain>
        <tissue evidence="1">Leaves</tissue>
    </source>
</reference>
<dbReference type="Proteomes" id="UP001055811">
    <property type="component" value="Linkage Group LG03"/>
</dbReference>
<organism evidence="1 2">
    <name type="scientific">Cichorium intybus</name>
    <name type="common">Chicory</name>
    <dbReference type="NCBI Taxonomy" id="13427"/>
    <lineage>
        <taxon>Eukaryota</taxon>
        <taxon>Viridiplantae</taxon>
        <taxon>Streptophyta</taxon>
        <taxon>Embryophyta</taxon>
        <taxon>Tracheophyta</taxon>
        <taxon>Spermatophyta</taxon>
        <taxon>Magnoliopsida</taxon>
        <taxon>eudicotyledons</taxon>
        <taxon>Gunneridae</taxon>
        <taxon>Pentapetalae</taxon>
        <taxon>asterids</taxon>
        <taxon>campanulids</taxon>
        <taxon>Asterales</taxon>
        <taxon>Asteraceae</taxon>
        <taxon>Cichorioideae</taxon>
        <taxon>Cichorieae</taxon>
        <taxon>Cichoriinae</taxon>
        <taxon>Cichorium</taxon>
    </lineage>
</organism>
<gene>
    <name evidence="1" type="ORF">L2E82_15829</name>
</gene>
<evidence type="ECO:0000313" key="1">
    <source>
        <dbReference type="EMBL" id="KAI3765785.1"/>
    </source>
</evidence>
<name>A0ACB9F4G2_CICIN</name>
<comment type="caution">
    <text evidence="1">The sequence shown here is derived from an EMBL/GenBank/DDBJ whole genome shotgun (WGS) entry which is preliminary data.</text>
</comment>
<evidence type="ECO:0000313" key="2">
    <source>
        <dbReference type="Proteomes" id="UP001055811"/>
    </source>
</evidence>
<dbReference type="EMBL" id="CM042011">
    <property type="protein sequence ID" value="KAI3765785.1"/>
    <property type="molecule type" value="Genomic_DNA"/>
</dbReference>